<dbReference type="Proteomes" id="UP001606099">
    <property type="component" value="Unassembled WGS sequence"/>
</dbReference>
<proteinExistence type="predicted"/>
<name>A0ABW7FYA5_9BURK</name>
<feature type="domain" description="Transglycosylase SLT" evidence="3">
    <location>
        <begin position="95"/>
        <end position="396"/>
    </location>
</feature>
<feature type="compositionally biased region" description="Low complexity" evidence="1">
    <location>
        <begin position="57"/>
        <end position="66"/>
    </location>
</feature>
<evidence type="ECO:0000313" key="5">
    <source>
        <dbReference type="Proteomes" id="UP001606099"/>
    </source>
</evidence>
<evidence type="ECO:0000256" key="1">
    <source>
        <dbReference type="SAM" id="MobiDB-lite"/>
    </source>
</evidence>
<dbReference type="CDD" id="cd13399">
    <property type="entry name" value="Slt35-like"/>
    <property type="match status" value="1"/>
</dbReference>
<dbReference type="InterPro" id="IPR031304">
    <property type="entry name" value="SLT_2"/>
</dbReference>
<keyword evidence="5" id="KW-1185">Reference proteome</keyword>
<feature type="signal peptide" evidence="2">
    <location>
        <begin position="1"/>
        <end position="44"/>
    </location>
</feature>
<feature type="chain" id="PRO_5045459409" evidence="2">
    <location>
        <begin position="45"/>
        <end position="417"/>
    </location>
</feature>
<accession>A0ABW7FYA5</accession>
<organism evidence="4 5">
    <name type="scientific">Roseateles rivi</name>
    <dbReference type="NCBI Taxonomy" id="3299028"/>
    <lineage>
        <taxon>Bacteria</taxon>
        <taxon>Pseudomonadati</taxon>
        <taxon>Pseudomonadota</taxon>
        <taxon>Betaproteobacteria</taxon>
        <taxon>Burkholderiales</taxon>
        <taxon>Sphaerotilaceae</taxon>
        <taxon>Roseateles</taxon>
    </lineage>
</organism>
<gene>
    <name evidence="4" type="primary">mltB</name>
    <name evidence="4" type="ORF">ACG0Z6_13915</name>
</gene>
<dbReference type="PANTHER" id="PTHR30163:SF9">
    <property type="entry name" value="MEMBRANE-BOUND LYTIC MUREIN TRANSGLYCOSYLASE B"/>
    <property type="match status" value="1"/>
</dbReference>
<feature type="region of interest" description="Disordered" evidence="1">
    <location>
        <begin position="50"/>
        <end position="82"/>
    </location>
</feature>
<dbReference type="InterPro" id="IPR043426">
    <property type="entry name" value="MltB-like"/>
</dbReference>
<keyword evidence="2" id="KW-0732">Signal</keyword>
<evidence type="ECO:0000256" key="2">
    <source>
        <dbReference type="SAM" id="SignalP"/>
    </source>
</evidence>
<dbReference type="InterPro" id="IPR023346">
    <property type="entry name" value="Lysozyme-like_dom_sf"/>
</dbReference>
<protein>
    <submittedName>
        <fullName evidence="4">Lytic murein transglycosylase B</fullName>
    </submittedName>
</protein>
<dbReference type="NCBIfam" id="TIGR02282">
    <property type="entry name" value="MltB"/>
    <property type="match status" value="1"/>
</dbReference>
<dbReference type="PANTHER" id="PTHR30163">
    <property type="entry name" value="MEMBRANE-BOUND LYTIC MUREIN TRANSGLYCOSYLASE B"/>
    <property type="match status" value="1"/>
</dbReference>
<dbReference type="SUPFAM" id="SSF53955">
    <property type="entry name" value="Lysozyme-like"/>
    <property type="match status" value="1"/>
</dbReference>
<evidence type="ECO:0000313" key="4">
    <source>
        <dbReference type="EMBL" id="MFG6449321.1"/>
    </source>
</evidence>
<feature type="compositionally biased region" description="Basic residues" evidence="1">
    <location>
        <begin position="67"/>
        <end position="80"/>
    </location>
</feature>
<dbReference type="Gene3D" id="1.10.8.350">
    <property type="entry name" value="Bacterial muramidase"/>
    <property type="match status" value="1"/>
</dbReference>
<dbReference type="InterPro" id="IPR011757">
    <property type="entry name" value="Lytic_transglycosylase_MltB"/>
</dbReference>
<dbReference type="Gene3D" id="1.10.530.10">
    <property type="match status" value="1"/>
</dbReference>
<comment type="caution">
    <text evidence="4">The sequence shown here is derived from an EMBL/GenBank/DDBJ whole genome shotgun (WGS) entry which is preliminary data.</text>
</comment>
<sequence length="417" mass="44068">MTLCPGPRHHLTRPWRTRAQSLSQHSAALLLAAALAAAHSAALAAPASPAGEMQGSAQKSPAAAKKAVPKRNKSSKKSGKAKVAAVEAATPYGQRPDVMAFADSVAAAQGRDATALRQVLAQAQRLARVQQLIMPPAVGTAKDWGAYRDRFIEPRRLQAGLAFWDTHQAALQRAQERWGVPAAVVVSLVGIETFYGRITGGFRVIDALATLSFDFPSGRSDRSAFFRDELTQFLALTQREGLDPLALKGSYAGAMGWGQFMPGSWNRYALDFDGDGHVDLINSPVDAIGSIAHYLAEHGWQTGAPTHFAVTPPSDGAARARLLEPDIRPSFSAADFAAAGAQLSPAGQAHAGPLALVELQMGGATPVYVAGTQNFWVITRYNWSAYYAMAVIEMADTLAALRSGASATAPAASQTTP</sequence>
<reference evidence="4 5" key="1">
    <citation type="submission" date="2024-08" db="EMBL/GenBank/DDBJ databases">
        <authorList>
            <person name="Lu H."/>
        </authorList>
    </citation>
    <scope>NUCLEOTIDE SEQUENCE [LARGE SCALE GENOMIC DNA]</scope>
    <source>
        <strain evidence="4 5">BYS180W</strain>
    </source>
</reference>
<dbReference type="EMBL" id="JBIGHZ010000005">
    <property type="protein sequence ID" value="MFG6449321.1"/>
    <property type="molecule type" value="Genomic_DNA"/>
</dbReference>
<dbReference type="RefSeq" id="WP_394462392.1">
    <property type="nucleotide sequence ID" value="NZ_JBIGHZ010000005.1"/>
</dbReference>
<evidence type="ECO:0000259" key="3">
    <source>
        <dbReference type="Pfam" id="PF13406"/>
    </source>
</evidence>
<dbReference type="Pfam" id="PF13406">
    <property type="entry name" value="SLT_2"/>
    <property type="match status" value="1"/>
</dbReference>